<dbReference type="AlphaFoldDB" id="B8J6Z8"/>
<protein>
    <submittedName>
        <fullName evidence="1">Uncharacterized protein</fullName>
    </submittedName>
</protein>
<gene>
    <name evidence="1" type="ordered locus">A2cp1_0018</name>
</gene>
<dbReference type="HOGENOM" id="CLU_3148808_0_0_7"/>
<organism evidence="1 2">
    <name type="scientific">Anaeromyxobacter dehalogenans (strain ATCC BAA-258 / DSM 21875 / 2CP-1)</name>
    <dbReference type="NCBI Taxonomy" id="455488"/>
    <lineage>
        <taxon>Bacteria</taxon>
        <taxon>Pseudomonadati</taxon>
        <taxon>Myxococcota</taxon>
        <taxon>Myxococcia</taxon>
        <taxon>Myxococcales</taxon>
        <taxon>Cystobacterineae</taxon>
        <taxon>Anaeromyxobacteraceae</taxon>
        <taxon>Anaeromyxobacter</taxon>
    </lineage>
</organism>
<proteinExistence type="predicted"/>
<dbReference type="KEGG" id="acp:A2cp1_0018"/>
<accession>B8J6Z8</accession>
<evidence type="ECO:0000313" key="2">
    <source>
        <dbReference type="Proteomes" id="UP000007089"/>
    </source>
</evidence>
<reference evidence="1" key="1">
    <citation type="submission" date="2009-01" db="EMBL/GenBank/DDBJ databases">
        <title>Complete sequence of Anaeromyxobacter dehalogenans 2CP-1.</title>
        <authorList>
            <consortium name="US DOE Joint Genome Institute"/>
            <person name="Lucas S."/>
            <person name="Copeland A."/>
            <person name="Lapidus A."/>
            <person name="Glavina del Rio T."/>
            <person name="Dalin E."/>
            <person name="Tice H."/>
            <person name="Bruce D."/>
            <person name="Goodwin L."/>
            <person name="Pitluck S."/>
            <person name="Saunders E."/>
            <person name="Brettin T."/>
            <person name="Detter J.C."/>
            <person name="Han C."/>
            <person name="Larimer F."/>
            <person name="Land M."/>
            <person name="Hauser L."/>
            <person name="Kyrpides N."/>
            <person name="Ovchinnikova G."/>
            <person name="Beliaev A.S."/>
            <person name="Richardson P."/>
        </authorList>
    </citation>
    <scope>NUCLEOTIDE SEQUENCE</scope>
    <source>
        <strain evidence="1">2CP-1</strain>
    </source>
</reference>
<evidence type="ECO:0000313" key="1">
    <source>
        <dbReference type="EMBL" id="ACL63379.1"/>
    </source>
</evidence>
<dbReference type="EMBL" id="CP001359">
    <property type="protein sequence ID" value="ACL63379.1"/>
    <property type="molecule type" value="Genomic_DNA"/>
</dbReference>
<name>B8J6Z8_ANAD2</name>
<dbReference type="Proteomes" id="UP000007089">
    <property type="component" value="Chromosome"/>
</dbReference>
<keyword evidence="2" id="KW-1185">Reference proteome</keyword>
<sequence>MASAFRSWVGVLAVTGDLLAGAVRWAAGPPGRGNSALTLYCNSALEGS</sequence>